<keyword evidence="1" id="KW-0863">Zinc-finger</keyword>
<keyword evidence="4" id="KW-1185">Reference proteome</keyword>
<dbReference type="AlphaFoldDB" id="A0AAV3YVR8"/>
<feature type="domain" description="SWIM-type" evidence="2">
    <location>
        <begin position="48"/>
        <end position="85"/>
    </location>
</feature>
<reference evidence="3 4" key="1">
    <citation type="journal article" date="2021" name="Elife">
        <title>Chloroplast acquisition without the gene transfer in kleptoplastic sea slugs, Plakobranchus ocellatus.</title>
        <authorList>
            <person name="Maeda T."/>
            <person name="Takahashi S."/>
            <person name="Yoshida T."/>
            <person name="Shimamura S."/>
            <person name="Takaki Y."/>
            <person name="Nagai Y."/>
            <person name="Toyoda A."/>
            <person name="Suzuki Y."/>
            <person name="Arimoto A."/>
            <person name="Ishii H."/>
            <person name="Satoh N."/>
            <person name="Nishiyama T."/>
            <person name="Hasebe M."/>
            <person name="Maruyama T."/>
            <person name="Minagawa J."/>
            <person name="Obokata J."/>
            <person name="Shigenobu S."/>
        </authorList>
    </citation>
    <scope>NUCLEOTIDE SEQUENCE [LARGE SCALE GENOMIC DNA]</scope>
</reference>
<keyword evidence="1" id="KW-0862">Zinc</keyword>
<dbReference type="GO" id="GO:0008270">
    <property type="term" value="F:zinc ion binding"/>
    <property type="evidence" value="ECO:0007669"/>
    <property type="project" value="UniProtKB-KW"/>
</dbReference>
<dbReference type="Proteomes" id="UP000735302">
    <property type="component" value="Unassembled WGS sequence"/>
</dbReference>
<evidence type="ECO:0000313" key="4">
    <source>
        <dbReference type="Proteomes" id="UP000735302"/>
    </source>
</evidence>
<evidence type="ECO:0000256" key="1">
    <source>
        <dbReference type="PROSITE-ProRule" id="PRU00325"/>
    </source>
</evidence>
<organism evidence="3 4">
    <name type="scientific">Plakobranchus ocellatus</name>
    <dbReference type="NCBI Taxonomy" id="259542"/>
    <lineage>
        <taxon>Eukaryota</taxon>
        <taxon>Metazoa</taxon>
        <taxon>Spiralia</taxon>
        <taxon>Lophotrochozoa</taxon>
        <taxon>Mollusca</taxon>
        <taxon>Gastropoda</taxon>
        <taxon>Heterobranchia</taxon>
        <taxon>Euthyneura</taxon>
        <taxon>Panpulmonata</taxon>
        <taxon>Sacoglossa</taxon>
        <taxon>Placobranchoidea</taxon>
        <taxon>Plakobranchidae</taxon>
        <taxon>Plakobranchus</taxon>
    </lineage>
</organism>
<dbReference type="InterPro" id="IPR007527">
    <property type="entry name" value="Znf_SWIM"/>
</dbReference>
<accession>A0AAV3YVR8</accession>
<dbReference type="PROSITE" id="PS50966">
    <property type="entry name" value="ZF_SWIM"/>
    <property type="match status" value="1"/>
</dbReference>
<proteinExistence type="predicted"/>
<dbReference type="EMBL" id="BLXT01001714">
    <property type="protein sequence ID" value="GFN87555.1"/>
    <property type="molecule type" value="Genomic_DNA"/>
</dbReference>
<comment type="caution">
    <text evidence="3">The sequence shown here is derived from an EMBL/GenBank/DDBJ whole genome shotgun (WGS) entry which is preliminary data.</text>
</comment>
<keyword evidence="1" id="KW-0479">Metal-binding</keyword>
<sequence length="197" mass="21248">MKGQKLFVDRFVTGIGHRSLLDDQGCLIGCAIRATVKAEMRKLTSYEATAIVHQNNEVRSATCPCPGGVNPACCKHAFAVLSAIEDYSRRELFCAPTEKLQAWHKPKVTKVSPKKYSETMGARGTDSKKFAASTAVNMQALSGLHQTMPVFSVLTGSDTSLLSDEIFYDKTIALPVSSAKSAHGCCYVLPPASSENT</sequence>
<gene>
    <name evidence="3" type="ORF">PoB_001406100</name>
</gene>
<evidence type="ECO:0000313" key="3">
    <source>
        <dbReference type="EMBL" id="GFN87555.1"/>
    </source>
</evidence>
<evidence type="ECO:0000259" key="2">
    <source>
        <dbReference type="PROSITE" id="PS50966"/>
    </source>
</evidence>
<protein>
    <recommendedName>
        <fullName evidence="2">SWIM-type domain-containing protein</fullName>
    </recommendedName>
</protein>
<name>A0AAV3YVR8_9GAST</name>